<name>A0A0E0J4G9_ORYNI</name>
<evidence type="ECO:0000313" key="3">
    <source>
        <dbReference type="Proteomes" id="UP000006591"/>
    </source>
</evidence>
<dbReference type="EnsemblPlants" id="ONIVA11G20250.1">
    <property type="protein sequence ID" value="ONIVA11G20250.1"/>
    <property type="gene ID" value="ONIVA11G20250"/>
</dbReference>
<proteinExistence type="predicted"/>
<dbReference type="Gramene" id="ONIVA11G20250.1">
    <property type="protein sequence ID" value="ONIVA11G20250.1"/>
    <property type="gene ID" value="ONIVA11G20250"/>
</dbReference>
<keyword evidence="3" id="KW-1185">Reference proteome</keyword>
<reference evidence="2" key="2">
    <citation type="submission" date="2018-04" db="EMBL/GenBank/DDBJ databases">
        <title>OnivRS2 (Oryza nivara Reference Sequence Version 2).</title>
        <authorList>
            <person name="Zhang J."/>
            <person name="Kudrna D."/>
            <person name="Lee S."/>
            <person name="Talag J."/>
            <person name="Rajasekar S."/>
            <person name="Welchert J."/>
            <person name="Hsing Y.-I."/>
            <person name="Wing R.A."/>
        </authorList>
    </citation>
    <scope>NUCLEOTIDE SEQUENCE [LARGE SCALE GENOMIC DNA]</scope>
    <source>
        <strain evidence="2">SL10</strain>
    </source>
</reference>
<accession>A0A0E0J4G9</accession>
<dbReference type="HOGENOM" id="CLU_2889674_0_0_1"/>
<evidence type="ECO:0000256" key="1">
    <source>
        <dbReference type="SAM" id="MobiDB-lite"/>
    </source>
</evidence>
<feature type="region of interest" description="Disordered" evidence="1">
    <location>
        <begin position="1"/>
        <end position="25"/>
    </location>
</feature>
<protein>
    <submittedName>
        <fullName evidence="2">Uncharacterized protein</fullName>
    </submittedName>
</protein>
<sequence>MEPMRYIQVSGRLKRKNDRQGNSKVNGNFVEKANIAIPIIVPTRNESLHLSGKKLQDYNPGRS</sequence>
<reference evidence="2" key="1">
    <citation type="submission" date="2015-04" db="UniProtKB">
        <authorList>
            <consortium name="EnsemblPlants"/>
        </authorList>
    </citation>
    <scope>IDENTIFICATION</scope>
    <source>
        <strain evidence="2">SL10</strain>
    </source>
</reference>
<organism evidence="2">
    <name type="scientific">Oryza nivara</name>
    <name type="common">Indian wild rice</name>
    <name type="synonym">Oryza sativa f. spontanea</name>
    <dbReference type="NCBI Taxonomy" id="4536"/>
    <lineage>
        <taxon>Eukaryota</taxon>
        <taxon>Viridiplantae</taxon>
        <taxon>Streptophyta</taxon>
        <taxon>Embryophyta</taxon>
        <taxon>Tracheophyta</taxon>
        <taxon>Spermatophyta</taxon>
        <taxon>Magnoliopsida</taxon>
        <taxon>Liliopsida</taxon>
        <taxon>Poales</taxon>
        <taxon>Poaceae</taxon>
        <taxon>BOP clade</taxon>
        <taxon>Oryzoideae</taxon>
        <taxon>Oryzeae</taxon>
        <taxon>Oryzinae</taxon>
        <taxon>Oryza</taxon>
    </lineage>
</organism>
<evidence type="ECO:0000313" key="2">
    <source>
        <dbReference type="EnsemblPlants" id="ONIVA11G20250.1"/>
    </source>
</evidence>
<dbReference type="AlphaFoldDB" id="A0A0E0J4G9"/>
<dbReference type="Proteomes" id="UP000006591">
    <property type="component" value="Chromosome 11"/>
</dbReference>